<sequence>MKKFISFIVILMTIMFTNIVVFADSKYVVDDAKILSQSTISNIDSLNSEMVNMSHHPVYVVYTLNDLQGRSLKEIATKKFDELGLGYKGYNNGILFAISPNAREYYFAMGADYNPSTKKLIATNIVGKDSNIISELKSENYDSAVNNITNNVRDFSMNYSKNIDQEVSNESSDIVEKKYLVWGSFSFIIISIIMVAFNKIRKYHKNYQKRIDALVEKLSDKGLTENITDIINDELVHLTPEEYIRYWENLSPFDDEERGIDLLVERTKTIEELYNETYSINQLKELSSRANYTFNESYEVRLKRINENIANIGLNDEIEAKYIRENNEIINNKMEESLSRNKKYNKFSDEKKNLVKTILMSIIVNDFSNIITKENINDNIINSNMERYTKQAIKKAHTLKSEGADIIMSDYNDHNIYDTDSLYRYNSINSLIYTYSPHESDSFFDSSGGGFDSSGYSDGSSGGTW</sequence>
<organism evidence="3 4">
    <name type="scientific">Floricoccus tropicus</name>
    <dbReference type="NCBI Taxonomy" id="1859473"/>
    <lineage>
        <taxon>Bacteria</taxon>
        <taxon>Bacillati</taxon>
        <taxon>Bacillota</taxon>
        <taxon>Bacilli</taxon>
        <taxon>Lactobacillales</taxon>
        <taxon>Streptococcaceae</taxon>
        <taxon>Floricoccus</taxon>
    </lineage>
</organism>
<keyword evidence="4" id="KW-1185">Reference proteome</keyword>
<keyword evidence="1" id="KW-0812">Transmembrane</keyword>
<feature type="transmembrane region" description="Helical" evidence="1">
    <location>
        <begin position="179"/>
        <end position="200"/>
    </location>
</feature>
<dbReference type="STRING" id="1859473.BG261_01995"/>
<evidence type="ECO:0000313" key="4">
    <source>
        <dbReference type="Proteomes" id="UP000178622"/>
    </source>
</evidence>
<keyword evidence="1" id="KW-0472">Membrane</keyword>
<feature type="domain" description="TPM" evidence="2">
    <location>
        <begin position="28"/>
        <end position="153"/>
    </location>
</feature>
<dbReference type="Gene3D" id="3.10.310.50">
    <property type="match status" value="1"/>
</dbReference>
<keyword evidence="1" id="KW-1133">Transmembrane helix</keyword>
<name>A0A1E8GPG0_9LACT</name>
<protein>
    <recommendedName>
        <fullName evidence="2">TPM domain-containing protein</fullName>
    </recommendedName>
</protein>
<dbReference type="AlphaFoldDB" id="A0A1E8GPG0"/>
<dbReference type="Proteomes" id="UP000178622">
    <property type="component" value="Unassembled WGS sequence"/>
</dbReference>
<dbReference type="Pfam" id="PF04536">
    <property type="entry name" value="TPM_phosphatase"/>
    <property type="match status" value="1"/>
</dbReference>
<evidence type="ECO:0000259" key="2">
    <source>
        <dbReference type="Pfam" id="PF04536"/>
    </source>
</evidence>
<proteinExistence type="predicted"/>
<dbReference type="OrthoDB" id="9810918at2"/>
<accession>A0A1E8GPG0</accession>
<reference evidence="4" key="1">
    <citation type="submission" date="2016-09" db="EMBL/GenBank/DDBJ databases">
        <title>Draft genome sequence of a novel species of the family Streptococcaceae isolated from flowers.</title>
        <authorList>
            <person name="Chuah L.-O."/>
            <person name="Yap K.-P."/>
            <person name="Thong K.L."/>
            <person name="Liong M.T."/>
            <person name="Ahmad R."/>
            <person name="Rusul G."/>
        </authorList>
    </citation>
    <scope>NUCLEOTIDE SEQUENCE [LARGE SCALE GENOMIC DNA]</scope>
    <source>
        <strain evidence="4">DF1</strain>
    </source>
</reference>
<evidence type="ECO:0000313" key="3">
    <source>
        <dbReference type="EMBL" id="OFI49378.1"/>
    </source>
</evidence>
<dbReference type="EMBL" id="MKIR01000012">
    <property type="protein sequence ID" value="OFI49378.1"/>
    <property type="molecule type" value="Genomic_DNA"/>
</dbReference>
<gene>
    <name evidence="3" type="ORF">BG261_01995</name>
</gene>
<evidence type="ECO:0000256" key="1">
    <source>
        <dbReference type="SAM" id="Phobius"/>
    </source>
</evidence>
<dbReference type="RefSeq" id="WP_070791900.1">
    <property type="nucleotide sequence ID" value="NZ_MKIR01000012.1"/>
</dbReference>
<dbReference type="InterPro" id="IPR007621">
    <property type="entry name" value="TPM_dom"/>
</dbReference>
<comment type="caution">
    <text evidence="3">The sequence shown here is derived from an EMBL/GenBank/DDBJ whole genome shotgun (WGS) entry which is preliminary data.</text>
</comment>